<protein>
    <submittedName>
        <fullName evidence="1">Uncharacterized protein</fullName>
    </submittedName>
</protein>
<reference evidence="1" key="1">
    <citation type="journal article" date="2015" name="Nature">
        <title>Complex archaea that bridge the gap between prokaryotes and eukaryotes.</title>
        <authorList>
            <person name="Spang A."/>
            <person name="Saw J.H."/>
            <person name="Jorgensen S.L."/>
            <person name="Zaremba-Niedzwiedzka K."/>
            <person name="Martijn J."/>
            <person name="Lind A.E."/>
            <person name="van Eijk R."/>
            <person name="Schleper C."/>
            <person name="Guy L."/>
            <person name="Ettema T.J."/>
        </authorList>
    </citation>
    <scope>NUCLEOTIDE SEQUENCE</scope>
</reference>
<gene>
    <name evidence="1" type="ORF">LCGC14_1354220</name>
</gene>
<organism evidence="1">
    <name type="scientific">marine sediment metagenome</name>
    <dbReference type="NCBI Taxonomy" id="412755"/>
    <lineage>
        <taxon>unclassified sequences</taxon>
        <taxon>metagenomes</taxon>
        <taxon>ecological metagenomes</taxon>
    </lineage>
</organism>
<accession>A0A0F9K9Y3</accession>
<evidence type="ECO:0000313" key="1">
    <source>
        <dbReference type="EMBL" id="KKM79009.1"/>
    </source>
</evidence>
<name>A0A0F9K9Y3_9ZZZZ</name>
<comment type="caution">
    <text evidence="1">The sequence shown here is derived from an EMBL/GenBank/DDBJ whole genome shotgun (WGS) entry which is preliminary data.</text>
</comment>
<dbReference type="EMBL" id="LAZR01008398">
    <property type="protein sequence ID" value="KKM79009.1"/>
    <property type="molecule type" value="Genomic_DNA"/>
</dbReference>
<dbReference type="AlphaFoldDB" id="A0A0F9K9Y3"/>
<sequence length="71" mass="7786">MHARSISVVGGIHLRHKELGRVAWSAAQPMAMVYCPALPQAIGLKRAPQAIRHRRPCAIPIDPESLPVQET</sequence>
<proteinExistence type="predicted"/>